<dbReference type="SUPFAM" id="SSF56112">
    <property type="entry name" value="Protein kinase-like (PK-like)"/>
    <property type="match status" value="1"/>
</dbReference>
<proteinExistence type="predicted"/>
<dbReference type="OrthoDB" id="6367342at2759"/>
<accession>A0A7R8ZWR9</accession>
<organism evidence="1">
    <name type="scientific">Cyprideis torosa</name>
    <dbReference type="NCBI Taxonomy" id="163714"/>
    <lineage>
        <taxon>Eukaryota</taxon>
        <taxon>Metazoa</taxon>
        <taxon>Ecdysozoa</taxon>
        <taxon>Arthropoda</taxon>
        <taxon>Crustacea</taxon>
        <taxon>Oligostraca</taxon>
        <taxon>Ostracoda</taxon>
        <taxon>Podocopa</taxon>
        <taxon>Podocopida</taxon>
        <taxon>Cytherocopina</taxon>
        <taxon>Cytheroidea</taxon>
        <taxon>Cytherideidae</taxon>
        <taxon>Cyprideis</taxon>
    </lineage>
</organism>
<dbReference type="Gene3D" id="3.30.200.20">
    <property type="entry name" value="Phosphorylase Kinase, domain 1"/>
    <property type="match status" value="1"/>
</dbReference>
<dbReference type="GO" id="GO:0004672">
    <property type="term" value="F:protein kinase activity"/>
    <property type="evidence" value="ECO:0007669"/>
    <property type="project" value="InterPro"/>
</dbReference>
<dbReference type="GO" id="GO:0005524">
    <property type="term" value="F:ATP binding"/>
    <property type="evidence" value="ECO:0007669"/>
    <property type="project" value="UniProtKB-UniRule"/>
</dbReference>
<dbReference type="AlphaFoldDB" id="A0A7R8ZWR9"/>
<feature type="non-terminal residue" evidence="1">
    <location>
        <position position="1"/>
    </location>
</feature>
<dbReference type="InterPro" id="IPR011009">
    <property type="entry name" value="Kinase-like_dom_sf"/>
</dbReference>
<dbReference type="PROSITE" id="PS00107">
    <property type="entry name" value="PROTEIN_KINASE_ATP"/>
    <property type="match status" value="1"/>
</dbReference>
<protein>
    <submittedName>
        <fullName evidence="1">Uncharacterized protein</fullName>
    </submittedName>
</protein>
<gene>
    <name evidence="1" type="ORF">CTOB1V02_LOCUS17167</name>
</gene>
<sequence>MRKPCEMVSFLTGRIMPVQDHDLYGRCRPVTDFEKLNRIGEGTYGIVYRVRDKASGEIVALKKLRIDATTGSGEGLPTSTIR</sequence>
<reference evidence="1" key="1">
    <citation type="submission" date="2020-11" db="EMBL/GenBank/DDBJ databases">
        <authorList>
            <person name="Tran Van P."/>
        </authorList>
    </citation>
    <scope>NUCLEOTIDE SEQUENCE</scope>
</reference>
<evidence type="ECO:0000313" key="1">
    <source>
        <dbReference type="EMBL" id="CAD7239352.1"/>
    </source>
</evidence>
<dbReference type="PROSITE" id="PS50011">
    <property type="entry name" value="PROTEIN_KINASE_DOM"/>
    <property type="match status" value="1"/>
</dbReference>
<dbReference type="InterPro" id="IPR000719">
    <property type="entry name" value="Prot_kinase_dom"/>
</dbReference>
<dbReference type="EMBL" id="OB723437">
    <property type="protein sequence ID" value="CAD7239352.1"/>
    <property type="molecule type" value="Genomic_DNA"/>
</dbReference>
<name>A0A7R8ZWR9_9CRUS</name>
<dbReference type="InterPro" id="IPR017441">
    <property type="entry name" value="Protein_kinase_ATP_BS"/>
</dbReference>